<gene>
    <name evidence="1" type="ORF">GO594_31715</name>
</gene>
<proteinExistence type="predicted"/>
<dbReference type="AlphaFoldDB" id="A0A7X3HGU2"/>
<reference evidence="1 2" key="1">
    <citation type="submission" date="2019-12" db="EMBL/GenBank/DDBJ databases">
        <title>Draft genome sequence of Pseudomonas otitidis recovered from a chicken carcass.</title>
        <authorList>
            <person name="Vieira T.R."/>
            <person name="Oliviera E.F.C."/>
            <person name="Silva N.M.V."/>
            <person name="Sambrano G.E."/>
            <person name="Cibulski S.P."/>
            <person name="Cardoso M.R.I."/>
        </authorList>
    </citation>
    <scope>NUCLEOTIDE SEQUENCE [LARGE SCALE GENOMIC DNA]</scope>
    <source>
        <strain evidence="1 2">25_K</strain>
    </source>
</reference>
<dbReference type="Gene3D" id="2.60.40.2700">
    <property type="match status" value="1"/>
</dbReference>
<sequence length="104" mass="11163">SEQWTLFYKSASTAIASDPQRTVNTAYLFDVVTSAPATKPEVTAQDLTVEYGYDQAALEASVTEVAGNTYTYQWYEATQEGQVENGTAIQGANAKTLSLPTGKA</sequence>
<feature type="non-terminal residue" evidence="1">
    <location>
        <position position="104"/>
    </location>
</feature>
<feature type="non-terminal residue" evidence="1">
    <location>
        <position position="1"/>
    </location>
</feature>
<organism evidence="1 2">
    <name type="scientific">Metapseudomonas otitidis</name>
    <dbReference type="NCBI Taxonomy" id="319939"/>
    <lineage>
        <taxon>Bacteria</taxon>
        <taxon>Pseudomonadati</taxon>
        <taxon>Pseudomonadota</taxon>
        <taxon>Gammaproteobacteria</taxon>
        <taxon>Pseudomonadales</taxon>
        <taxon>Pseudomonadaceae</taxon>
        <taxon>Metapseudomonas</taxon>
    </lineage>
</organism>
<dbReference type="Proteomes" id="UP000461288">
    <property type="component" value="Unassembled WGS sequence"/>
</dbReference>
<dbReference type="EMBL" id="WTFN01000590">
    <property type="protein sequence ID" value="MWK60541.1"/>
    <property type="molecule type" value="Genomic_DNA"/>
</dbReference>
<evidence type="ECO:0000313" key="1">
    <source>
        <dbReference type="EMBL" id="MWK60541.1"/>
    </source>
</evidence>
<protein>
    <submittedName>
        <fullName evidence="1">Uncharacterized protein</fullName>
    </submittedName>
</protein>
<comment type="caution">
    <text evidence="1">The sequence shown here is derived from an EMBL/GenBank/DDBJ whole genome shotgun (WGS) entry which is preliminary data.</text>
</comment>
<dbReference type="RefSeq" id="WP_160483528.1">
    <property type="nucleotide sequence ID" value="NZ_WTFN01000590.1"/>
</dbReference>
<accession>A0A7X3HGU2</accession>
<evidence type="ECO:0000313" key="2">
    <source>
        <dbReference type="Proteomes" id="UP000461288"/>
    </source>
</evidence>
<name>A0A7X3HGU2_9GAMM</name>